<evidence type="ECO:0000313" key="2">
    <source>
        <dbReference type="Proteomes" id="UP001487740"/>
    </source>
</evidence>
<dbReference type="AlphaFoldDB" id="A0AAW0SHD1"/>
<feature type="non-terminal residue" evidence="1">
    <location>
        <position position="1"/>
    </location>
</feature>
<gene>
    <name evidence="1" type="ORF">O3P69_012553</name>
</gene>
<keyword evidence="2" id="KW-1185">Reference proteome</keyword>
<evidence type="ECO:0000313" key="1">
    <source>
        <dbReference type="EMBL" id="KAK8374276.1"/>
    </source>
</evidence>
<reference evidence="1 2" key="1">
    <citation type="submission" date="2023-03" db="EMBL/GenBank/DDBJ databases">
        <title>High-quality genome of Scylla paramamosain provides insights in environmental adaptation.</title>
        <authorList>
            <person name="Zhang L."/>
        </authorList>
    </citation>
    <scope>NUCLEOTIDE SEQUENCE [LARGE SCALE GENOMIC DNA]</scope>
    <source>
        <strain evidence="1">LZ_2023a</strain>
        <tissue evidence="1">Muscle</tissue>
    </source>
</reference>
<sequence>NISAGIVHDASFVVVPSWQAWKCLSLHHRLMIIESMDTDTEALVGTWTSSMDRWTEAGVLATWMTYEMAMTSMPLQELHL</sequence>
<dbReference type="Proteomes" id="UP001487740">
    <property type="component" value="Unassembled WGS sequence"/>
</dbReference>
<comment type="caution">
    <text evidence="1">The sequence shown here is derived from an EMBL/GenBank/DDBJ whole genome shotgun (WGS) entry which is preliminary data.</text>
</comment>
<proteinExistence type="predicted"/>
<name>A0AAW0SHD1_SCYPA</name>
<organism evidence="1 2">
    <name type="scientific">Scylla paramamosain</name>
    <name type="common">Mud crab</name>
    <dbReference type="NCBI Taxonomy" id="85552"/>
    <lineage>
        <taxon>Eukaryota</taxon>
        <taxon>Metazoa</taxon>
        <taxon>Ecdysozoa</taxon>
        <taxon>Arthropoda</taxon>
        <taxon>Crustacea</taxon>
        <taxon>Multicrustacea</taxon>
        <taxon>Malacostraca</taxon>
        <taxon>Eumalacostraca</taxon>
        <taxon>Eucarida</taxon>
        <taxon>Decapoda</taxon>
        <taxon>Pleocyemata</taxon>
        <taxon>Brachyura</taxon>
        <taxon>Eubrachyura</taxon>
        <taxon>Portunoidea</taxon>
        <taxon>Portunidae</taxon>
        <taxon>Portuninae</taxon>
        <taxon>Scylla</taxon>
    </lineage>
</organism>
<dbReference type="EMBL" id="JARAKH010000471">
    <property type="protein sequence ID" value="KAK8374276.1"/>
    <property type="molecule type" value="Genomic_DNA"/>
</dbReference>
<protein>
    <submittedName>
        <fullName evidence="1">Uncharacterized protein</fullName>
    </submittedName>
</protein>
<accession>A0AAW0SHD1</accession>